<keyword evidence="2" id="KW-0472">Membrane</keyword>
<evidence type="ECO:0000256" key="2">
    <source>
        <dbReference type="SAM" id="Phobius"/>
    </source>
</evidence>
<dbReference type="EMBL" id="KQ947407">
    <property type="protein sequence ID" value="KUJ22004.1"/>
    <property type="molecule type" value="Genomic_DNA"/>
</dbReference>
<evidence type="ECO:0000313" key="3">
    <source>
        <dbReference type="EMBL" id="KUJ22004.1"/>
    </source>
</evidence>
<feature type="transmembrane region" description="Helical" evidence="2">
    <location>
        <begin position="90"/>
        <end position="114"/>
    </location>
</feature>
<reference evidence="3 4" key="1">
    <citation type="submission" date="2015-10" db="EMBL/GenBank/DDBJ databases">
        <title>Full genome of DAOMC 229536 Phialocephala scopiformis, a fungal endophyte of spruce producing the potent anti-insectan compound rugulosin.</title>
        <authorList>
            <consortium name="DOE Joint Genome Institute"/>
            <person name="Walker A.K."/>
            <person name="Frasz S.L."/>
            <person name="Seifert K.A."/>
            <person name="Miller J.D."/>
            <person name="Mondo S.J."/>
            <person name="Labutti K."/>
            <person name="Lipzen A."/>
            <person name="Dockter R."/>
            <person name="Kennedy M."/>
            <person name="Grigoriev I.V."/>
            <person name="Spatafora J.W."/>
        </authorList>
    </citation>
    <scope>NUCLEOTIDE SEQUENCE [LARGE SCALE GENOMIC DNA]</scope>
    <source>
        <strain evidence="3 4">CBS 120377</strain>
    </source>
</reference>
<keyword evidence="4" id="KW-1185">Reference proteome</keyword>
<dbReference type="GeneID" id="28831506"/>
<name>A0A194XPK4_MOLSC</name>
<keyword evidence="2" id="KW-1133">Transmembrane helix</keyword>
<feature type="region of interest" description="Disordered" evidence="1">
    <location>
        <begin position="1"/>
        <end position="33"/>
    </location>
</feature>
<evidence type="ECO:0000313" key="4">
    <source>
        <dbReference type="Proteomes" id="UP000070700"/>
    </source>
</evidence>
<dbReference type="AlphaFoldDB" id="A0A194XPK4"/>
<gene>
    <name evidence="3" type="ORF">LY89DRAFT_768294</name>
</gene>
<dbReference type="RefSeq" id="XP_018076359.1">
    <property type="nucleotide sequence ID" value="XM_018221780.1"/>
</dbReference>
<keyword evidence="2" id="KW-0812">Transmembrane</keyword>
<organism evidence="3 4">
    <name type="scientific">Mollisia scopiformis</name>
    <name type="common">Conifer needle endophyte fungus</name>
    <name type="synonym">Phialocephala scopiformis</name>
    <dbReference type="NCBI Taxonomy" id="149040"/>
    <lineage>
        <taxon>Eukaryota</taxon>
        <taxon>Fungi</taxon>
        <taxon>Dikarya</taxon>
        <taxon>Ascomycota</taxon>
        <taxon>Pezizomycotina</taxon>
        <taxon>Leotiomycetes</taxon>
        <taxon>Helotiales</taxon>
        <taxon>Mollisiaceae</taxon>
        <taxon>Mollisia</taxon>
    </lineage>
</organism>
<proteinExistence type="predicted"/>
<accession>A0A194XPK4</accession>
<sequence length="280" mass="30270">MDSSDNRSPSPRRLSTLHEYTEPNESIYTGDPDAHSLHTLSTTRASSSHTQKDSDYVIESPRIVHMYTVAPPAPAPPTETWFKKFRESKWFWPAVAALVFMVLVVVFSTFASIWGMAHMTSVEMVDQGVFTTTSVTVENAPVTMGQNIATATSTCSDRTCSGDSVPSSTYDGLIIIPVSSTAAANSTSFGSRRSMTSSIYIEGLTASPQTSEASAAPTSTGTMPFLVVETRVANTSVADKRQLLERRLISKGTTEGLGMGTTLKKLVLILIAPYLLGVWR</sequence>
<dbReference type="InParanoid" id="A0A194XPK4"/>
<protein>
    <submittedName>
        <fullName evidence="3">Uncharacterized protein</fullName>
    </submittedName>
</protein>
<evidence type="ECO:0000256" key="1">
    <source>
        <dbReference type="SAM" id="MobiDB-lite"/>
    </source>
</evidence>
<dbReference type="KEGG" id="psco:LY89DRAFT_768294"/>
<dbReference type="Proteomes" id="UP000070700">
    <property type="component" value="Unassembled WGS sequence"/>
</dbReference>
<feature type="compositionally biased region" description="Low complexity" evidence="1">
    <location>
        <begin position="1"/>
        <end position="14"/>
    </location>
</feature>